<dbReference type="Proteomes" id="UP000737018">
    <property type="component" value="Unassembled WGS sequence"/>
</dbReference>
<dbReference type="GO" id="GO:0043622">
    <property type="term" value="P:cortical microtubule organization"/>
    <property type="evidence" value="ECO:0007669"/>
    <property type="project" value="TreeGrafter"/>
</dbReference>
<dbReference type="EMBL" id="JRKL02001092">
    <property type="protein sequence ID" value="KAF3966097.1"/>
    <property type="molecule type" value="Genomic_DNA"/>
</dbReference>
<feature type="compositionally biased region" description="Low complexity" evidence="1">
    <location>
        <begin position="620"/>
        <end position="632"/>
    </location>
</feature>
<feature type="compositionally biased region" description="Polar residues" evidence="1">
    <location>
        <begin position="231"/>
        <end position="251"/>
    </location>
</feature>
<feature type="region of interest" description="Disordered" evidence="1">
    <location>
        <begin position="143"/>
        <end position="489"/>
    </location>
</feature>
<feature type="compositionally biased region" description="Low complexity" evidence="1">
    <location>
        <begin position="327"/>
        <end position="406"/>
    </location>
</feature>
<gene>
    <name evidence="2" type="ORF">CMV_009769</name>
</gene>
<name>A0A8J4R6J8_9ROSI</name>
<dbReference type="AlphaFoldDB" id="A0A8J4R6J8"/>
<dbReference type="OrthoDB" id="1929779at2759"/>
<feature type="compositionally biased region" description="Low complexity" evidence="1">
    <location>
        <begin position="252"/>
        <end position="303"/>
    </location>
</feature>
<feature type="region of interest" description="Disordered" evidence="1">
    <location>
        <begin position="532"/>
        <end position="562"/>
    </location>
</feature>
<feature type="region of interest" description="Disordered" evidence="1">
    <location>
        <begin position="599"/>
        <end position="660"/>
    </location>
</feature>
<evidence type="ECO:0000313" key="3">
    <source>
        <dbReference type="Proteomes" id="UP000737018"/>
    </source>
</evidence>
<keyword evidence="3" id="KW-1185">Reference proteome</keyword>
<feature type="compositionally biased region" description="Polar residues" evidence="1">
    <location>
        <begin position="151"/>
        <end position="165"/>
    </location>
</feature>
<accession>A0A8J4R6J8</accession>
<feature type="compositionally biased region" description="Low complexity" evidence="1">
    <location>
        <begin position="453"/>
        <end position="472"/>
    </location>
</feature>
<evidence type="ECO:0000256" key="1">
    <source>
        <dbReference type="SAM" id="MobiDB-lite"/>
    </source>
</evidence>
<dbReference type="PANTHER" id="PTHR31949">
    <property type="entry name" value="GASTRIC MUCIN-LIKE PROTEIN"/>
    <property type="match status" value="1"/>
</dbReference>
<feature type="compositionally biased region" description="Low complexity" evidence="1">
    <location>
        <begin position="543"/>
        <end position="560"/>
    </location>
</feature>
<feature type="compositionally biased region" description="Polar residues" evidence="1">
    <location>
        <begin position="407"/>
        <end position="419"/>
    </location>
</feature>
<comment type="caution">
    <text evidence="2">The sequence shown here is derived from an EMBL/GenBank/DDBJ whole genome shotgun (WGS) entry which is preliminary data.</text>
</comment>
<dbReference type="PANTHER" id="PTHR31949:SF20">
    <property type="entry name" value="OS01G0141900 PROTEIN"/>
    <property type="match status" value="1"/>
</dbReference>
<dbReference type="GO" id="GO:0055028">
    <property type="term" value="C:cortical microtubule"/>
    <property type="evidence" value="ECO:0007669"/>
    <property type="project" value="TreeGrafter"/>
</dbReference>
<protein>
    <submittedName>
        <fullName evidence="2">Uncharacterized protein</fullName>
    </submittedName>
</protein>
<reference evidence="2" key="1">
    <citation type="submission" date="2020-03" db="EMBL/GenBank/DDBJ databases">
        <title>Castanea mollissima Vanexum genome sequencing.</title>
        <authorList>
            <person name="Staton M."/>
        </authorList>
    </citation>
    <scope>NUCLEOTIDE SEQUENCE</scope>
    <source>
        <tissue evidence="2">Leaf</tissue>
    </source>
</reference>
<evidence type="ECO:0000313" key="2">
    <source>
        <dbReference type="EMBL" id="KAF3966097.1"/>
    </source>
</evidence>
<feature type="compositionally biased region" description="Polar residues" evidence="1">
    <location>
        <begin position="610"/>
        <end position="619"/>
    </location>
</feature>
<organism evidence="2 3">
    <name type="scientific">Castanea mollissima</name>
    <name type="common">Chinese chestnut</name>
    <dbReference type="NCBI Taxonomy" id="60419"/>
    <lineage>
        <taxon>Eukaryota</taxon>
        <taxon>Viridiplantae</taxon>
        <taxon>Streptophyta</taxon>
        <taxon>Embryophyta</taxon>
        <taxon>Tracheophyta</taxon>
        <taxon>Spermatophyta</taxon>
        <taxon>Magnoliopsida</taxon>
        <taxon>eudicotyledons</taxon>
        <taxon>Gunneridae</taxon>
        <taxon>Pentapetalae</taxon>
        <taxon>rosids</taxon>
        <taxon>fabids</taxon>
        <taxon>Fagales</taxon>
        <taxon>Fagaceae</taxon>
        <taxon>Castanea</taxon>
    </lineage>
</organism>
<sequence length="660" mass="69829">MPPRGGGVVEPPLSLPLEANGWFDAIMVDVIHDGIIFLQAQSLYFSSKASTSLCNNGGFLELKPKSLAVVGESRGARVFLAMNRSFRAHESQMQAAMRQRQQQLGGLRVSVMKEKEEELALFLEMKKREKERNDLLLNGSEEFDAPLGSKPGTSPIFNISSSTPAPTRKTGADDFLNSENDKNDYDWLLTPPGTPLFPSLEMESQKTVMSQLGTPKARPTALKSRLANPQLEPTTRSNLVSKQATSSPGLNTSSAGIRRPSSSGGPGSRPATPTGRPTLTTTSKPSRSSTPTSRASLPSTRPSVSATKPTVSAARPAVTATKPTISATKPTVPAAKPTVPARSSTPSRSTARSSTPTARPTLPSSKPASRAATPTRRPSTPSSAPTVSALPIKSSSSISKSIPTTSRNPAPSRGTSPTVKSRPWKPSEMPGFSLDAPPNLRTSVPERPLSATRGRPGAPSSRSSSIEPSSNGRPRRQSCSPSRGRALNGILHASGSSVPAVNRGHSKVNDNVSPVLIGTKMVERVINMRKLAPPRQDDKHSPHGNLSGKSSSSPDSSGFGRTLSKKSLDMAIRHMDIRRSIPNNLRPLMTNIPASSMYSVRSGPGRSRAISVSDSPLATSSNASSEVSVNNNGLCLEGSEVEDDISSERGGRSPASMRGR</sequence>
<proteinExistence type="predicted"/>